<name>A0AA40K8C9_9PEZI</name>
<accession>A0AA40K8C9</accession>
<feature type="region of interest" description="Disordered" evidence="1">
    <location>
        <begin position="1"/>
        <end position="20"/>
    </location>
</feature>
<dbReference type="SUPFAM" id="SSF54001">
    <property type="entry name" value="Cysteine proteinases"/>
    <property type="match status" value="2"/>
</dbReference>
<proteinExistence type="predicted"/>
<feature type="domain" description="Transglutaminase-like" evidence="2">
    <location>
        <begin position="90"/>
        <end position="148"/>
    </location>
</feature>
<dbReference type="EMBL" id="JAUKUD010000003">
    <property type="protein sequence ID" value="KAK0749774.1"/>
    <property type="molecule type" value="Genomic_DNA"/>
</dbReference>
<evidence type="ECO:0000256" key="1">
    <source>
        <dbReference type="SAM" id="MobiDB-lite"/>
    </source>
</evidence>
<evidence type="ECO:0000313" key="4">
    <source>
        <dbReference type="Proteomes" id="UP001172155"/>
    </source>
</evidence>
<sequence>MSKKDGYSAKEKGQKRMPFSPKQTEWNPIFASTFIDALTSDLASLRHASSQLVFHYRAGDFAKDKPTHCWPPCSPAAPRPRSWATAPVDRVVGCCRDAVVLFIALARHKGIPARGRVGFVSYFHEGWFIDHVVAEVWDNEEKGWRLVETELEGESDGIDYLDLTEEQFITGPRAWRLARAGVVDPARFVVSPSLDLNILRGWPYLAHNVLHDLVWWDKKEMLLWDYWGMQGELEEDAREVPESLAKGLDEISAITMDPRTDLATLRTLLSRNGLDVPRVVRSVDPNSGTVSKVDVSRMIEK</sequence>
<keyword evidence="4" id="KW-1185">Reference proteome</keyword>
<dbReference type="Gene3D" id="3.10.620.30">
    <property type="match status" value="1"/>
</dbReference>
<dbReference type="InterPro" id="IPR002931">
    <property type="entry name" value="Transglutaminase-like"/>
</dbReference>
<protein>
    <recommendedName>
        <fullName evidence="2">Transglutaminase-like domain-containing protein</fullName>
    </recommendedName>
</protein>
<organism evidence="3 4">
    <name type="scientific">Schizothecium vesticola</name>
    <dbReference type="NCBI Taxonomy" id="314040"/>
    <lineage>
        <taxon>Eukaryota</taxon>
        <taxon>Fungi</taxon>
        <taxon>Dikarya</taxon>
        <taxon>Ascomycota</taxon>
        <taxon>Pezizomycotina</taxon>
        <taxon>Sordariomycetes</taxon>
        <taxon>Sordariomycetidae</taxon>
        <taxon>Sordariales</taxon>
        <taxon>Schizotheciaceae</taxon>
        <taxon>Schizothecium</taxon>
    </lineage>
</organism>
<dbReference type="Proteomes" id="UP001172155">
    <property type="component" value="Unassembled WGS sequence"/>
</dbReference>
<dbReference type="AlphaFoldDB" id="A0AA40K8C9"/>
<dbReference type="Pfam" id="PF01841">
    <property type="entry name" value="Transglut_core"/>
    <property type="match status" value="1"/>
</dbReference>
<feature type="compositionally biased region" description="Basic and acidic residues" evidence="1">
    <location>
        <begin position="1"/>
        <end position="14"/>
    </location>
</feature>
<dbReference type="InterPro" id="IPR038765">
    <property type="entry name" value="Papain-like_cys_pep_sf"/>
</dbReference>
<comment type="caution">
    <text evidence="3">The sequence shown here is derived from an EMBL/GenBank/DDBJ whole genome shotgun (WGS) entry which is preliminary data.</text>
</comment>
<evidence type="ECO:0000259" key="2">
    <source>
        <dbReference type="Pfam" id="PF01841"/>
    </source>
</evidence>
<evidence type="ECO:0000313" key="3">
    <source>
        <dbReference type="EMBL" id="KAK0749774.1"/>
    </source>
</evidence>
<gene>
    <name evidence="3" type="ORF">B0T18DRAFT_389311</name>
</gene>
<reference evidence="3" key="1">
    <citation type="submission" date="2023-06" db="EMBL/GenBank/DDBJ databases">
        <title>Genome-scale phylogeny and comparative genomics of the fungal order Sordariales.</title>
        <authorList>
            <consortium name="Lawrence Berkeley National Laboratory"/>
            <person name="Hensen N."/>
            <person name="Bonometti L."/>
            <person name="Westerberg I."/>
            <person name="Brannstrom I.O."/>
            <person name="Guillou S."/>
            <person name="Cros-Aarteil S."/>
            <person name="Calhoun S."/>
            <person name="Haridas S."/>
            <person name="Kuo A."/>
            <person name="Mondo S."/>
            <person name="Pangilinan J."/>
            <person name="Riley R."/>
            <person name="LaButti K."/>
            <person name="Andreopoulos B."/>
            <person name="Lipzen A."/>
            <person name="Chen C."/>
            <person name="Yanf M."/>
            <person name="Daum C."/>
            <person name="Ng V."/>
            <person name="Clum A."/>
            <person name="Steindorff A."/>
            <person name="Ohm R."/>
            <person name="Martin F."/>
            <person name="Silar P."/>
            <person name="Natvig D."/>
            <person name="Lalanne C."/>
            <person name="Gautier V."/>
            <person name="Ament-velasquez S.L."/>
            <person name="Kruys A."/>
            <person name="Hutchinson M.I."/>
            <person name="Powell A.J."/>
            <person name="Barry K."/>
            <person name="Miller A.N."/>
            <person name="Grigoriev I.V."/>
            <person name="Debuchy R."/>
            <person name="Gladieux P."/>
            <person name="Thoren M.H."/>
            <person name="Johannesson H."/>
        </authorList>
    </citation>
    <scope>NUCLEOTIDE SEQUENCE</scope>
    <source>
        <strain evidence="3">SMH3187-1</strain>
    </source>
</reference>